<feature type="transmembrane region" description="Helical" evidence="2">
    <location>
        <begin position="145"/>
        <end position="164"/>
    </location>
</feature>
<keyword evidence="2" id="KW-0472">Membrane</keyword>
<feature type="transmembrane region" description="Helical" evidence="2">
    <location>
        <begin position="247"/>
        <end position="269"/>
    </location>
</feature>
<dbReference type="Proteomes" id="UP001139263">
    <property type="component" value="Unassembled WGS sequence"/>
</dbReference>
<comment type="subcellular location">
    <subcellularLocation>
        <location evidence="1">Endomembrane system</location>
        <topology evidence="1">Multi-pass membrane protein</topology>
    </subcellularLocation>
</comment>
<dbReference type="AlphaFoldDB" id="A0A9X1V917"/>
<feature type="transmembrane region" description="Helical" evidence="2">
    <location>
        <begin position="68"/>
        <end position="85"/>
    </location>
</feature>
<comment type="caution">
    <text evidence="3">The sequence shown here is derived from an EMBL/GenBank/DDBJ whole genome shotgun (WGS) entry which is preliminary data.</text>
</comment>
<dbReference type="InterPro" id="IPR032713">
    <property type="entry name" value="EmrE"/>
</dbReference>
<evidence type="ECO:0000256" key="2">
    <source>
        <dbReference type="SAM" id="Phobius"/>
    </source>
</evidence>
<protein>
    <recommendedName>
        <fullName evidence="5">Multidrug resistance efflux transporter family protein</fullName>
    </recommendedName>
</protein>
<accession>A0A9X1V917</accession>
<feature type="transmembrane region" description="Helical" evidence="2">
    <location>
        <begin position="35"/>
        <end position="56"/>
    </location>
</feature>
<organism evidence="3 4">
    <name type="scientific">Sulfoacidibacillus ferrooxidans</name>
    <dbReference type="NCBI Taxonomy" id="2005001"/>
    <lineage>
        <taxon>Bacteria</taxon>
        <taxon>Bacillati</taxon>
        <taxon>Bacillota</taxon>
        <taxon>Bacilli</taxon>
        <taxon>Bacillales</taxon>
        <taxon>Alicyclobacillaceae</taxon>
        <taxon>Sulfoacidibacillus</taxon>
    </lineage>
</organism>
<proteinExistence type="predicted"/>
<feature type="transmembrane region" description="Helical" evidence="2">
    <location>
        <begin position="185"/>
        <end position="209"/>
    </location>
</feature>
<name>A0A9X1V917_9BACL</name>
<evidence type="ECO:0000256" key="1">
    <source>
        <dbReference type="ARBA" id="ARBA00004127"/>
    </source>
</evidence>
<dbReference type="EMBL" id="JALBUF010000003">
    <property type="protein sequence ID" value="MCI0183124.1"/>
    <property type="molecule type" value="Genomic_DNA"/>
</dbReference>
<feature type="transmembrane region" description="Helical" evidence="2">
    <location>
        <begin position="215"/>
        <end position="235"/>
    </location>
</feature>
<feature type="transmembrane region" description="Helical" evidence="2">
    <location>
        <begin position="275"/>
        <end position="296"/>
    </location>
</feature>
<sequence>MQTVSLGILSSLFFAVTFILNRLMAVTGDSFIWSASLRYVFMIPLLWPLVYFRGGIVTMWNEMMKNPWSWMVWSTVGFGLFYIPLCFASSYSPAWLVAGTWQFTIIAGSLLAPIFRKKLPLRGLFFSFIIVVGIMLMEWDQVTRVTLEDTLCGVLPLLLASFAYPLGNRKMMELCAGRLNAYQRVLGMTLASLPLWMIMSIIGFFTVGAPSKTQILQTFLVAICSGVVATVLFFSATDRTKGDVHRLATVEATQSGEVVFTLLLGWLILREQVPSGLAITGIIVVIVGMVLHSFLVHT</sequence>
<feature type="transmembrane region" description="Helical" evidence="2">
    <location>
        <begin position="91"/>
        <end position="112"/>
    </location>
</feature>
<reference evidence="3" key="1">
    <citation type="submission" date="2022-03" db="EMBL/GenBank/DDBJ databases">
        <title>Draft Genome Sequence of Firmicute Strain S0AB, a Heterotrophic Iron/Sulfur-Oxidizing Extreme Acidophile.</title>
        <authorList>
            <person name="Vergara E."/>
            <person name="Pakostova E."/>
            <person name="Johnson D.B."/>
            <person name="Holmes D.S."/>
        </authorList>
    </citation>
    <scope>NUCLEOTIDE SEQUENCE</scope>
    <source>
        <strain evidence="3">S0AB</strain>
    </source>
</reference>
<evidence type="ECO:0008006" key="5">
    <source>
        <dbReference type="Google" id="ProtNLM"/>
    </source>
</evidence>
<evidence type="ECO:0000313" key="3">
    <source>
        <dbReference type="EMBL" id="MCI0183124.1"/>
    </source>
</evidence>
<dbReference type="RefSeq" id="WP_241712976.1">
    <property type="nucleotide sequence ID" value="NZ_JALBUF010000003.1"/>
</dbReference>
<dbReference type="InterPro" id="IPR037185">
    <property type="entry name" value="EmrE-like"/>
</dbReference>
<keyword evidence="2" id="KW-1133">Transmembrane helix</keyword>
<evidence type="ECO:0000313" key="4">
    <source>
        <dbReference type="Proteomes" id="UP001139263"/>
    </source>
</evidence>
<keyword evidence="2" id="KW-0812">Transmembrane</keyword>
<feature type="transmembrane region" description="Helical" evidence="2">
    <location>
        <begin position="119"/>
        <end position="139"/>
    </location>
</feature>
<dbReference type="SUPFAM" id="SSF103481">
    <property type="entry name" value="Multidrug resistance efflux transporter EmrE"/>
    <property type="match status" value="1"/>
</dbReference>
<gene>
    <name evidence="3" type="ORF">MM817_01394</name>
</gene>
<keyword evidence="4" id="KW-1185">Reference proteome</keyword>
<dbReference type="Pfam" id="PF13536">
    <property type="entry name" value="EmrE"/>
    <property type="match status" value="1"/>
</dbReference>